<accession>Q91TL6</accession>
<dbReference type="InterPro" id="IPR004290">
    <property type="entry name" value="Herpes_UL79"/>
</dbReference>
<dbReference type="GeneID" id="921108"/>
<name>Q91TL6_TUHV1</name>
<dbReference type="EMBL" id="AF281817">
    <property type="protein sequence ID" value="AAK57125.1"/>
    <property type="molecule type" value="Genomic_DNA"/>
</dbReference>
<evidence type="ECO:0000256" key="1">
    <source>
        <dbReference type="ARBA" id="ARBA00005714"/>
    </source>
</evidence>
<dbReference type="Proteomes" id="UP000137095">
    <property type="component" value="Segment"/>
</dbReference>
<evidence type="ECO:0000313" key="2">
    <source>
        <dbReference type="EMBL" id="AAK57125.1"/>
    </source>
</evidence>
<evidence type="ECO:0000313" key="3">
    <source>
        <dbReference type="Proteomes" id="UP000137095"/>
    </source>
</evidence>
<dbReference type="OrthoDB" id="9235at10239"/>
<keyword evidence="3" id="KW-1185">Reference proteome</keyword>
<reference evidence="2 3" key="1">
    <citation type="journal article" date="2001" name="J. Virol.">
        <title>Analysis and characterization of the complete genome of tupaia (tree shrew) herpesvirus.</title>
        <authorList>
            <person name="Bahr U."/>
            <person name="Darai G."/>
        </authorList>
    </citation>
    <scope>NUCLEOTIDE SEQUENCE [LARGE SCALE GENOMIC DNA]</scope>
    <source>
        <strain evidence="2">2</strain>
    </source>
</reference>
<dbReference type="Pfam" id="PF03049">
    <property type="entry name" value="Herpes_UL79"/>
    <property type="match status" value="1"/>
</dbReference>
<dbReference type="KEGG" id="vg:921108"/>
<sequence>MASTEDGGPRRVGRFSTFTGHTHLILHITERLLSGQPLTALKWEELKVIRLTCLTVLNRGLEILLIRETLHNTGVSDNVVLNRKIRPLYWQRWYRYLRTQRPDLPLLQLFDEHRASRAYERLVAADAFRGLVTGFIRQETGLLITPPPDLLRDGNFLFSLGTVAHHRWFRLARFFTAQWGTEAAEPAVRVICQRLWFFHLIAADKLRVSPTAFREQQTGHEAGLFQFLIEDYRTFTGTLSRSPPPLPWPPHPSLRELLAPPRVFEHTPEAD</sequence>
<dbReference type="RefSeq" id="NP_116430.1">
    <property type="nucleotide sequence ID" value="NC_002794.1"/>
</dbReference>
<proteinExistence type="inferred from homology"/>
<organismHost>
    <name type="scientific">Tupaia belangeri</name>
    <name type="common">Common tree shrew</name>
    <name type="synonym">Tupaia glis belangeri</name>
    <dbReference type="NCBI Taxonomy" id="37347"/>
</organismHost>
<protein>
    <submittedName>
        <fullName evidence="2">T79</fullName>
    </submittedName>
</protein>
<comment type="similarity">
    <text evidence="1">Belongs to the herpesviridae UL79 family.</text>
</comment>
<organism evidence="2 3">
    <name type="scientific">Tupaiid herpesvirus 1 (strain 1)</name>
    <name type="common">TuHV-1</name>
    <name type="synonym">Herpesvirus tupaia (strain 1)</name>
    <dbReference type="NCBI Taxonomy" id="10397"/>
    <lineage>
        <taxon>Viruses</taxon>
        <taxon>Duplodnaviria</taxon>
        <taxon>Heunggongvirae</taxon>
        <taxon>Peploviricota</taxon>
        <taxon>Herviviricetes</taxon>
        <taxon>Herpesvirales</taxon>
        <taxon>Orthoherpesviridae</taxon>
        <taxon>Betaherpesvirinae</taxon>
        <taxon>Quwivirus</taxon>
        <taxon>Quwivirus tupaiidbeta1</taxon>
    </lineage>
</organism>